<proteinExistence type="predicted"/>
<feature type="region of interest" description="Disordered" evidence="1">
    <location>
        <begin position="96"/>
        <end position="160"/>
    </location>
</feature>
<feature type="compositionally biased region" description="Polar residues" evidence="1">
    <location>
        <begin position="277"/>
        <end position="294"/>
    </location>
</feature>
<dbReference type="GeneID" id="54486445"/>
<dbReference type="Proteomes" id="UP000799437">
    <property type="component" value="Unassembled WGS sequence"/>
</dbReference>
<evidence type="ECO:0000313" key="3">
    <source>
        <dbReference type="Proteomes" id="UP000799437"/>
    </source>
</evidence>
<feature type="region of interest" description="Disordered" evidence="1">
    <location>
        <begin position="28"/>
        <end position="80"/>
    </location>
</feature>
<feature type="region of interest" description="Disordered" evidence="1">
    <location>
        <begin position="181"/>
        <end position="213"/>
    </location>
</feature>
<name>A0A6A6WBL6_9PEZI</name>
<evidence type="ECO:0000313" key="2">
    <source>
        <dbReference type="EMBL" id="KAF2759965.1"/>
    </source>
</evidence>
<sequence length="308" mass="32600">MDYNHHSAANQPHPTLQNQQHPYQYHGAQHAMGNAGPSPSMHQQGQMPRGGPQQFYQQNLPYSQGHPHTQISPTAPGAPAQKFAQNIGLQTSSPQTHASIYSTTPQTSQPPLPPPPPPQSDSNQPSPMAAPTSTQPLAQQGAPVQTRPVPQSPITPEGQAKERERMTLLLDINSELLQELSILQSQGKGGAGGGTDGPVGPGGGMKPDGQQQASKDYLELLRRLQSNLAYQASTAERYGGKVGQVQPGPAIMTAPASPPALKEMYARLQALFPGWKGSQTVKNSPGPQQRQNLPQGHGAGPPTAPGMQ</sequence>
<gene>
    <name evidence="2" type="ORF">EJ05DRAFT_484845</name>
</gene>
<keyword evidence="3" id="KW-1185">Reference proteome</keyword>
<feature type="compositionally biased region" description="Low complexity" evidence="1">
    <location>
        <begin position="43"/>
        <end position="54"/>
    </location>
</feature>
<dbReference type="AlphaFoldDB" id="A0A6A6WBL6"/>
<dbReference type="OrthoDB" id="2530523at2759"/>
<evidence type="ECO:0008006" key="4">
    <source>
        <dbReference type="Google" id="ProtNLM"/>
    </source>
</evidence>
<feature type="compositionally biased region" description="Gly residues" evidence="1">
    <location>
        <begin position="187"/>
        <end position="206"/>
    </location>
</feature>
<dbReference type="EMBL" id="ML996569">
    <property type="protein sequence ID" value="KAF2759965.1"/>
    <property type="molecule type" value="Genomic_DNA"/>
</dbReference>
<dbReference type="RefSeq" id="XP_033602416.1">
    <property type="nucleotide sequence ID" value="XM_033745391.1"/>
</dbReference>
<feature type="region of interest" description="Disordered" evidence="1">
    <location>
        <begin position="276"/>
        <end position="308"/>
    </location>
</feature>
<organism evidence="2 3">
    <name type="scientific">Pseudovirgaria hyperparasitica</name>
    <dbReference type="NCBI Taxonomy" id="470096"/>
    <lineage>
        <taxon>Eukaryota</taxon>
        <taxon>Fungi</taxon>
        <taxon>Dikarya</taxon>
        <taxon>Ascomycota</taxon>
        <taxon>Pezizomycotina</taxon>
        <taxon>Dothideomycetes</taxon>
        <taxon>Dothideomycetes incertae sedis</taxon>
        <taxon>Acrospermales</taxon>
        <taxon>Acrospermaceae</taxon>
        <taxon>Pseudovirgaria</taxon>
    </lineage>
</organism>
<evidence type="ECO:0000256" key="1">
    <source>
        <dbReference type="SAM" id="MobiDB-lite"/>
    </source>
</evidence>
<protein>
    <recommendedName>
        <fullName evidence="4">Glutamine repeat protein-1</fullName>
    </recommendedName>
</protein>
<feature type="compositionally biased region" description="Polar residues" evidence="1">
    <location>
        <begin position="55"/>
        <end position="73"/>
    </location>
</feature>
<reference evidence="2" key="1">
    <citation type="journal article" date="2020" name="Stud. Mycol.">
        <title>101 Dothideomycetes genomes: a test case for predicting lifestyles and emergence of pathogens.</title>
        <authorList>
            <person name="Haridas S."/>
            <person name="Albert R."/>
            <person name="Binder M."/>
            <person name="Bloem J."/>
            <person name="Labutti K."/>
            <person name="Salamov A."/>
            <person name="Andreopoulos B."/>
            <person name="Baker S."/>
            <person name="Barry K."/>
            <person name="Bills G."/>
            <person name="Bluhm B."/>
            <person name="Cannon C."/>
            <person name="Castanera R."/>
            <person name="Culley D."/>
            <person name="Daum C."/>
            <person name="Ezra D."/>
            <person name="Gonzalez J."/>
            <person name="Henrissat B."/>
            <person name="Kuo A."/>
            <person name="Liang C."/>
            <person name="Lipzen A."/>
            <person name="Lutzoni F."/>
            <person name="Magnuson J."/>
            <person name="Mondo S."/>
            <person name="Nolan M."/>
            <person name="Ohm R."/>
            <person name="Pangilinan J."/>
            <person name="Park H.-J."/>
            <person name="Ramirez L."/>
            <person name="Alfaro M."/>
            <person name="Sun H."/>
            <person name="Tritt A."/>
            <person name="Yoshinaga Y."/>
            <person name="Zwiers L.-H."/>
            <person name="Turgeon B."/>
            <person name="Goodwin S."/>
            <person name="Spatafora J."/>
            <person name="Crous P."/>
            <person name="Grigoriev I."/>
        </authorList>
    </citation>
    <scope>NUCLEOTIDE SEQUENCE</scope>
    <source>
        <strain evidence="2">CBS 121739</strain>
    </source>
</reference>
<accession>A0A6A6WBL6</accession>
<feature type="compositionally biased region" description="Pro residues" evidence="1">
    <location>
        <begin position="108"/>
        <end position="119"/>
    </location>
</feature>